<dbReference type="Gene3D" id="3.90.190.20">
    <property type="entry name" value="Mur ligase, C-terminal domain"/>
    <property type="match status" value="1"/>
</dbReference>
<keyword evidence="6" id="KW-0547">Nucleotide-binding</keyword>
<dbReference type="Pfam" id="PF02875">
    <property type="entry name" value="Mur_ligase_C"/>
    <property type="match status" value="1"/>
</dbReference>
<evidence type="ECO:0000256" key="1">
    <source>
        <dbReference type="ARBA" id="ARBA00001946"/>
    </source>
</evidence>
<dbReference type="PROSITE" id="PS01012">
    <property type="entry name" value="FOLYLPOLYGLU_SYNT_2"/>
    <property type="match status" value="1"/>
</dbReference>
<comment type="cofactor">
    <cofactor evidence="1">
        <name>Mg(2+)</name>
        <dbReference type="ChEBI" id="CHEBI:18420"/>
    </cofactor>
</comment>
<evidence type="ECO:0000256" key="8">
    <source>
        <dbReference type="ARBA" id="ARBA00022842"/>
    </source>
</evidence>
<dbReference type="PANTHER" id="PTHR11136">
    <property type="entry name" value="FOLYLPOLYGLUTAMATE SYNTHASE-RELATED"/>
    <property type="match status" value="1"/>
</dbReference>
<evidence type="ECO:0000256" key="4">
    <source>
        <dbReference type="ARBA" id="ARBA00022598"/>
    </source>
</evidence>
<evidence type="ECO:0000259" key="10">
    <source>
        <dbReference type="Pfam" id="PF02875"/>
    </source>
</evidence>
<evidence type="ECO:0000313" key="12">
    <source>
        <dbReference type="EMBL" id="SVA43990.1"/>
    </source>
</evidence>
<dbReference type="AlphaFoldDB" id="A0A381VUL1"/>
<keyword evidence="4" id="KW-0436">Ligase</keyword>
<dbReference type="GO" id="GO:0046872">
    <property type="term" value="F:metal ion binding"/>
    <property type="evidence" value="ECO:0007669"/>
    <property type="project" value="UniProtKB-KW"/>
</dbReference>
<dbReference type="InterPro" id="IPR018109">
    <property type="entry name" value="Folylpolyglutamate_synth_CS"/>
</dbReference>
<feature type="domain" description="Mur ligase C-terminal" evidence="10">
    <location>
        <begin position="317"/>
        <end position="446"/>
    </location>
</feature>
<dbReference type="InterPro" id="IPR001645">
    <property type="entry name" value="Folylpolyglutamate_synth"/>
</dbReference>
<dbReference type="NCBIfam" id="TIGR01499">
    <property type="entry name" value="folC"/>
    <property type="match status" value="1"/>
</dbReference>
<comment type="catalytic activity">
    <reaction evidence="9">
        <text>(6S)-5,6,7,8-tetrahydrofolyl-(gamma-L-Glu)(n) + L-glutamate + ATP = (6S)-5,6,7,8-tetrahydrofolyl-(gamma-L-Glu)(n+1) + ADP + phosphate + H(+)</text>
        <dbReference type="Rhea" id="RHEA:10580"/>
        <dbReference type="Rhea" id="RHEA-COMP:14738"/>
        <dbReference type="Rhea" id="RHEA-COMP:14740"/>
        <dbReference type="ChEBI" id="CHEBI:15378"/>
        <dbReference type="ChEBI" id="CHEBI:29985"/>
        <dbReference type="ChEBI" id="CHEBI:30616"/>
        <dbReference type="ChEBI" id="CHEBI:43474"/>
        <dbReference type="ChEBI" id="CHEBI:141005"/>
        <dbReference type="ChEBI" id="CHEBI:456216"/>
        <dbReference type="EC" id="6.3.2.17"/>
    </reaction>
</comment>
<keyword evidence="5" id="KW-0479">Metal-binding</keyword>
<dbReference type="Gene3D" id="3.40.1190.10">
    <property type="entry name" value="Mur-like, catalytic domain"/>
    <property type="match status" value="1"/>
</dbReference>
<keyword evidence="7" id="KW-0067">ATP-binding</keyword>
<dbReference type="EMBL" id="UINC01009834">
    <property type="protein sequence ID" value="SVA43990.1"/>
    <property type="molecule type" value="Genomic_DNA"/>
</dbReference>
<feature type="domain" description="Mur ligase central" evidence="11">
    <location>
        <begin position="151"/>
        <end position="290"/>
    </location>
</feature>
<dbReference type="GO" id="GO:0005737">
    <property type="term" value="C:cytoplasm"/>
    <property type="evidence" value="ECO:0007669"/>
    <property type="project" value="TreeGrafter"/>
</dbReference>
<dbReference type="InterPro" id="IPR036615">
    <property type="entry name" value="Mur_ligase_C_dom_sf"/>
</dbReference>
<dbReference type="EC" id="6.3.2.17" evidence="3"/>
<dbReference type="InterPro" id="IPR036565">
    <property type="entry name" value="Mur-like_cat_sf"/>
</dbReference>
<evidence type="ECO:0000259" key="11">
    <source>
        <dbReference type="Pfam" id="PF08245"/>
    </source>
</evidence>
<protein>
    <recommendedName>
        <fullName evidence="3">tetrahydrofolate synthase</fullName>
        <ecNumber evidence="3">6.3.2.17</ecNumber>
    </recommendedName>
</protein>
<dbReference type="PROSITE" id="PS01011">
    <property type="entry name" value="FOLYLPOLYGLU_SYNT_1"/>
    <property type="match status" value="1"/>
</dbReference>
<evidence type="ECO:0000256" key="5">
    <source>
        <dbReference type="ARBA" id="ARBA00022723"/>
    </source>
</evidence>
<reference evidence="12" key="1">
    <citation type="submission" date="2018-05" db="EMBL/GenBank/DDBJ databases">
        <authorList>
            <person name="Lanie J.A."/>
            <person name="Ng W.-L."/>
            <person name="Kazmierczak K.M."/>
            <person name="Andrzejewski T.M."/>
            <person name="Davidsen T.M."/>
            <person name="Wayne K.J."/>
            <person name="Tettelin H."/>
            <person name="Glass J.I."/>
            <person name="Rusch D."/>
            <person name="Podicherti R."/>
            <person name="Tsui H.-C.T."/>
            <person name="Winkler M.E."/>
        </authorList>
    </citation>
    <scope>NUCLEOTIDE SEQUENCE</scope>
</reference>
<proteinExistence type="inferred from homology"/>
<dbReference type="GO" id="GO:0004326">
    <property type="term" value="F:tetrahydrofolylpolyglutamate synthase activity"/>
    <property type="evidence" value="ECO:0007669"/>
    <property type="project" value="UniProtKB-EC"/>
</dbReference>
<comment type="similarity">
    <text evidence="2">Belongs to the folylpolyglutamate synthase family.</text>
</comment>
<dbReference type="InterPro" id="IPR004101">
    <property type="entry name" value="Mur_ligase_C"/>
</dbReference>
<evidence type="ECO:0000256" key="9">
    <source>
        <dbReference type="ARBA" id="ARBA00047493"/>
    </source>
</evidence>
<organism evidence="12">
    <name type="scientific">marine metagenome</name>
    <dbReference type="NCBI Taxonomy" id="408172"/>
    <lineage>
        <taxon>unclassified sequences</taxon>
        <taxon>metagenomes</taxon>
        <taxon>ecological metagenomes</taxon>
    </lineage>
</organism>
<dbReference type="PIRSF" id="PIRSF001563">
    <property type="entry name" value="Folylpolyglu_synth"/>
    <property type="match status" value="1"/>
</dbReference>
<dbReference type="InterPro" id="IPR013221">
    <property type="entry name" value="Mur_ligase_cen"/>
</dbReference>
<evidence type="ECO:0000256" key="7">
    <source>
        <dbReference type="ARBA" id="ARBA00022840"/>
    </source>
</evidence>
<gene>
    <name evidence="12" type="ORF">METZ01_LOCUS96844</name>
</gene>
<dbReference type="SUPFAM" id="SSF53623">
    <property type="entry name" value="MurD-like peptide ligases, catalytic domain"/>
    <property type="match status" value="1"/>
</dbReference>
<dbReference type="FunFam" id="3.40.1190.10:FF:000011">
    <property type="entry name" value="Folylpolyglutamate synthase/dihydrofolate synthase"/>
    <property type="match status" value="1"/>
</dbReference>
<dbReference type="PANTHER" id="PTHR11136:SF0">
    <property type="entry name" value="DIHYDROFOLATE SYNTHETASE-RELATED"/>
    <property type="match status" value="1"/>
</dbReference>
<dbReference type="GO" id="GO:0005524">
    <property type="term" value="F:ATP binding"/>
    <property type="evidence" value="ECO:0007669"/>
    <property type="project" value="UniProtKB-KW"/>
</dbReference>
<dbReference type="Pfam" id="PF08245">
    <property type="entry name" value="Mur_ligase_M"/>
    <property type="match status" value="1"/>
</dbReference>
<dbReference type="SUPFAM" id="SSF53244">
    <property type="entry name" value="MurD-like peptide ligases, peptide-binding domain"/>
    <property type="match status" value="1"/>
</dbReference>
<feature type="non-terminal residue" evidence="12">
    <location>
        <position position="469"/>
    </location>
</feature>
<keyword evidence="8" id="KW-0460">Magnesium</keyword>
<evidence type="ECO:0000256" key="3">
    <source>
        <dbReference type="ARBA" id="ARBA00013025"/>
    </source>
</evidence>
<name>A0A381VUL1_9ZZZZ</name>
<accession>A0A381VUL1</accession>
<dbReference type="GO" id="GO:0008841">
    <property type="term" value="F:dihydrofolate synthase activity"/>
    <property type="evidence" value="ECO:0007669"/>
    <property type="project" value="TreeGrafter"/>
</dbReference>
<sequence length="469" mass="50470">MSQNFSTFNSLSYTEAVDLCLSLADFERTTHSPNHSDFHLDRMIFLAGLLGDPQNSVPSVHIAGTKGKGSTSAMVASIIDASGKNVGLATSPHLHSLRERIKFCMRSISKGAFAKLVSDLWPFVKQTSVEGKHGGVTWFEFMVMAAFYYYATKQANIQVIETGLGGRLDATNILSPEVSVITSISLDHTKILGDTIELIAKEKSGIIKRDTPVVVAPQPYGDQAYSVIAEVASQHSANVLDVGSAYELSVEPNDIYTQNVVVSGDIDEYAFKLPLLGAHQAENAATAIAVSETLNLLGFELSTSNIKDGLEAVHWPGRLQVLQDHGPILMVDGAHNTHSALSVVKTIEEMKRSEVLKIDRVILVFGMLSGHDSLGVLGQFESLASFIVPVTSRHPRSSPSGFLEEEARKLGIGLVQHSGSLLSVREGIELALSVAGTDDLVLAIGSISVAAEVIEWKENIAPELYPNIP</sequence>
<evidence type="ECO:0000256" key="2">
    <source>
        <dbReference type="ARBA" id="ARBA00008276"/>
    </source>
</evidence>
<evidence type="ECO:0000256" key="6">
    <source>
        <dbReference type="ARBA" id="ARBA00022741"/>
    </source>
</evidence>